<accession>A0AAD8K6T4</accession>
<dbReference type="EMBL" id="JAUHHV010000007">
    <property type="protein sequence ID" value="KAK1417440.1"/>
    <property type="molecule type" value="Genomic_DNA"/>
</dbReference>
<feature type="compositionally biased region" description="Gly residues" evidence="1">
    <location>
        <begin position="1"/>
        <end position="10"/>
    </location>
</feature>
<evidence type="ECO:0000313" key="2">
    <source>
        <dbReference type="EMBL" id="KAK1417440.1"/>
    </source>
</evidence>
<reference evidence="2" key="1">
    <citation type="journal article" date="2023" name="bioRxiv">
        <title>Improved chromosome-level genome assembly for marigold (Tagetes erecta).</title>
        <authorList>
            <person name="Jiang F."/>
            <person name="Yuan L."/>
            <person name="Wang S."/>
            <person name="Wang H."/>
            <person name="Xu D."/>
            <person name="Wang A."/>
            <person name="Fan W."/>
        </authorList>
    </citation>
    <scope>NUCLEOTIDE SEQUENCE</scope>
    <source>
        <strain evidence="2">WSJ</strain>
        <tissue evidence="2">Leaf</tissue>
    </source>
</reference>
<organism evidence="2 3">
    <name type="scientific">Tagetes erecta</name>
    <name type="common">African marigold</name>
    <dbReference type="NCBI Taxonomy" id="13708"/>
    <lineage>
        <taxon>Eukaryota</taxon>
        <taxon>Viridiplantae</taxon>
        <taxon>Streptophyta</taxon>
        <taxon>Embryophyta</taxon>
        <taxon>Tracheophyta</taxon>
        <taxon>Spermatophyta</taxon>
        <taxon>Magnoliopsida</taxon>
        <taxon>eudicotyledons</taxon>
        <taxon>Gunneridae</taxon>
        <taxon>Pentapetalae</taxon>
        <taxon>asterids</taxon>
        <taxon>campanulids</taxon>
        <taxon>Asterales</taxon>
        <taxon>Asteraceae</taxon>
        <taxon>Asteroideae</taxon>
        <taxon>Heliantheae alliance</taxon>
        <taxon>Tageteae</taxon>
        <taxon>Tagetes</taxon>
    </lineage>
</organism>
<gene>
    <name evidence="2" type="ORF">QVD17_26567</name>
</gene>
<proteinExistence type="predicted"/>
<sequence length="144" mass="16304">MVAFKGGGSGGEERRRGGREGARGRGWLLVVEIGEGEEVRQRGWGEEERETRSTRTIPSPARRRRERRGSEETRSTPCPLRGINSSDALGNFRRELEDGVKASLARERNCKDTEQKKYRPTLHCLYIIYTTADLREGEGEQPCP</sequence>
<evidence type="ECO:0000313" key="3">
    <source>
        <dbReference type="Proteomes" id="UP001229421"/>
    </source>
</evidence>
<feature type="region of interest" description="Disordered" evidence="1">
    <location>
        <begin position="39"/>
        <end position="86"/>
    </location>
</feature>
<feature type="region of interest" description="Disordered" evidence="1">
    <location>
        <begin position="1"/>
        <end position="21"/>
    </location>
</feature>
<dbReference type="Proteomes" id="UP001229421">
    <property type="component" value="Unassembled WGS sequence"/>
</dbReference>
<evidence type="ECO:0000256" key="1">
    <source>
        <dbReference type="SAM" id="MobiDB-lite"/>
    </source>
</evidence>
<keyword evidence="3" id="KW-1185">Reference proteome</keyword>
<dbReference type="AlphaFoldDB" id="A0AAD8K6T4"/>
<feature type="compositionally biased region" description="Basic and acidic residues" evidence="1">
    <location>
        <begin position="11"/>
        <end position="21"/>
    </location>
</feature>
<comment type="caution">
    <text evidence="2">The sequence shown here is derived from an EMBL/GenBank/DDBJ whole genome shotgun (WGS) entry which is preliminary data.</text>
</comment>
<feature type="compositionally biased region" description="Basic and acidic residues" evidence="1">
    <location>
        <begin position="39"/>
        <end position="53"/>
    </location>
</feature>
<name>A0AAD8K6T4_TARER</name>
<protein>
    <submittedName>
        <fullName evidence="2">Uncharacterized protein</fullName>
    </submittedName>
</protein>